<reference evidence="1 2" key="1">
    <citation type="submission" date="2020-02" db="EMBL/GenBank/DDBJ databases">
        <authorList>
            <person name="Ferguson B K."/>
        </authorList>
    </citation>
    <scope>NUCLEOTIDE SEQUENCE [LARGE SCALE GENOMIC DNA]</scope>
</reference>
<keyword evidence="2" id="KW-1185">Reference proteome</keyword>
<organism evidence="1 2">
    <name type="scientific">Nesidiocoris tenuis</name>
    <dbReference type="NCBI Taxonomy" id="355587"/>
    <lineage>
        <taxon>Eukaryota</taxon>
        <taxon>Metazoa</taxon>
        <taxon>Ecdysozoa</taxon>
        <taxon>Arthropoda</taxon>
        <taxon>Hexapoda</taxon>
        <taxon>Insecta</taxon>
        <taxon>Pterygota</taxon>
        <taxon>Neoptera</taxon>
        <taxon>Paraneoptera</taxon>
        <taxon>Hemiptera</taxon>
        <taxon>Heteroptera</taxon>
        <taxon>Panheteroptera</taxon>
        <taxon>Cimicomorpha</taxon>
        <taxon>Miridae</taxon>
        <taxon>Dicyphina</taxon>
        <taxon>Nesidiocoris</taxon>
    </lineage>
</organism>
<name>A0A6H5H811_9HEMI</name>
<evidence type="ECO:0000313" key="2">
    <source>
        <dbReference type="Proteomes" id="UP000479000"/>
    </source>
</evidence>
<evidence type="ECO:0000313" key="1">
    <source>
        <dbReference type="EMBL" id="CAB0012509.1"/>
    </source>
</evidence>
<sequence length="180" mass="19327">MDSEPTNQRDGSCPTITQGGEAMSRLVSKCIKCSETGATCPVMSVSSTLPSSNRILEGGRARPGQVTGRKAGLQVAVKGPAHRYIFHHKGEQLFGGPVDDYYPSNSDVKIDAPSTTHEGGRRGPQFANAVVERIWYTSAGRGIRVSEDTPLFFSQNETTLVLTAKNALPYPTDKADVVSK</sequence>
<gene>
    <name evidence="1" type="ORF">NTEN_LOCUS17239</name>
</gene>
<protein>
    <submittedName>
        <fullName evidence="1">Uncharacterized protein</fullName>
    </submittedName>
</protein>
<proteinExistence type="predicted"/>
<dbReference type="OrthoDB" id="10070917at2759"/>
<dbReference type="EMBL" id="CADCXU010025505">
    <property type="protein sequence ID" value="CAB0012509.1"/>
    <property type="molecule type" value="Genomic_DNA"/>
</dbReference>
<accession>A0A6H5H811</accession>
<dbReference type="AlphaFoldDB" id="A0A6H5H811"/>
<dbReference type="Proteomes" id="UP000479000">
    <property type="component" value="Unassembled WGS sequence"/>
</dbReference>